<organism evidence="5 6">
    <name type="scientific">Hypholoma sublateritium (strain FD-334 SS-4)</name>
    <dbReference type="NCBI Taxonomy" id="945553"/>
    <lineage>
        <taxon>Eukaryota</taxon>
        <taxon>Fungi</taxon>
        <taxon>Dikarya</taxon>
        <taxon>Basidiomycota</taxon>
        <taxon>Agaricomycotina</taxon>
        <taxon>Agaricomycetes</taxon>
        <taxon>Agaricomycetidae</taxon>
        <taxon>Agaricales</taxon>
        <taxon>Agaricineae</taxon>
        <taxon>Strophariaceae</taxon>
        <taxon>Hypholoma</taxon>
    </lineage>
</organism>
<accession>A0A0D2NTE9</accession>
<keyword evidence="6" id="KW-1185">Reference proteome</keyword>
<comment type="similarity">
    <text evidence="2">Belongs to the NOC2 family.</text>
</comment>
<comment type="subcellular location">
    <subcellularLocation>
        <location evidence="1">Nucleus</location>
    </subcellularLocation>
</comment>
<evidence type="ECO:0000313" key="5">
    <source>
        <dbReference type="EMBL" id="KJA22129.1"/>
    </source>
</evidence>
<evidence type="ECO:0000313" key="6">
    <source>
        <dbReference type="Proteomes" id="UP000054270"/>
    </source>
</evidence>
<protein>
    <recommendedName>
        <fullName evidence="7">Nucleolar complex protein 2</fullName>
    </recommendedName>
</protein>
<feature type="compositionally biased region" description="Acidic residues" evidence="4">
    <location>
        <begin position="53"/>
        <end position="63"/>
    </location>
</feature>
<dbReference type="GO" id="GO:0042273">
    <property type="term" value="P:ribosomal large subunit biogenesis"/>
    <property type="evidence" value="ECO:0007669"/>
    <property type="project" value="TreeGrafter"/>
</dbReference>
<reference evidence="6" key="1">
    <citation type="submission" date="2014-04" db="EMBL/GenBank/DDBJ databases">
        <title>Evolutionary Origins and Diversification of the Mycorrhizal Mutualists.</title>
        <authorList>
            <consortium name="DOE Joint Genome Institute"/>
            <consortium name="Mycorrhizal Genomics Consortium"/>
            <person name="Kohler A."/>
            <person name="Kuo A."/>
            <person name="Nagy L.G."/>
            <person name="Floudas D."/>
            <person name="Copeland A."/>
            <person name="Barry K.W."/>
            <person name="Cichocki N."/>
            <person name="Veneault-Fourrey C."/>
            <person name="LaButti K."/>
            <person name="Lindquist E.A."/>
            <person name="Lipzen A."/>
            <person name="Lundell T."/>
            <person name="Morin E."/>
            <person name="Murat C."/>
            <person name="Riley R."/>
            <person name="Ohm R."/>
            <person name="Sun H."/>
            <person name="Tunlid A."/>
            <person name="Henrissat B."/>
            <person name="Grigoriev I.V."/>
            <person name="Hibbett D.S."/>
            <person name="Martin F."/>
        </authorList>
    </citation>
    <scope>NUCLEOTIDE SEQUENCE [LARGE SCALE GENOMIC DNA]</scope>
    <source>
        <strain evidence="6">FD-334 SS-4</strain>
    </source>
</reference>
<proteinExistence type="inferred from homology"/>
<evidence type="ECO:0000256" key="4">
    <source>
        <dbReference type="SAM" id="MobiDB-lite"/>
    </source>
</evidence>
<dbReference type="InterPro" id="IPR005343">
    <property type="entry name" value="Noc2"/>
</dbReference>
<dbReference type="PANTHER" id="PTHR12687:SF4">
    <property type="entry name" value="NUCLEOLAR COMPLEX PROTEIN 2 HOMOLOG"/>
    <property type="match status" value="1"/>
</dbReference>
<dbReference type="PANTHER" id="PTHR12687">
    <property type="entry name" value="NUCLEOLAR COMPLEX 2 AND RAD4-RELATED"/>
    <property type="match status" value="1"/>
</dbReference>
<feature type="region of interest" description="Disordered" evidence="4">
    <location>
        <begin position="1"/>
        <end position="125"/>
    </location>
</feature>
<feature type="compositionally biased region" description="Basic residues" evidence="4">
    <location>
        <begin position="21"/>
        <end position="38"/>
    </location>
</feature>
<gene>
    <name evidence="5" type="ORF">HYPSUDRAFT_164809</name>
</gene>
<evidence type="ECO:0000256" key="2">
    <source>
        <dbReference type="ARBA" id="ARBA00005907"/>
    </source>
</evidence>
<feature type="region of interest" description="Disordered" evidence="4">
    <location>
        <begin position="164"/>
        <end position="192"/>
    </location>
</feature>
<dbReference type="Proteomes" id="UP000054270">
    <property type="component" value="Unassembled WGS sequence"/>
</dbReference>
<feature type="compositionally biased region" description="Acidic residues" evidence="4">
    <location>
        <begin position="172"/>
        <end position="190"/>
    </location>
</feature>
<dbReference type="GO" id="GO:0005730">
    <property type="term" value="C:nucleolus"/>
    <property type="evidence" value="ECO:0007669"/>
    <property type="project" value="TreeGrafter"/>
</dbReference>
<evidence type="ECO:0000256" key="3">
    <source>
        <dbReference type="ARBA" id="ARBA00023242"/>
    </source>
</evidence>
<dbReference type="STRING" id="945553.A0A0D2NTE9"/>
<keyword evidence="3" id="KW-0539">Nucleus</keyword>
<dbReference type="Pfam" id="PF03715">
    <property type="entry name" value="Noc2"/>
    <property type="match status" value="1"/>
</dbReference>
<dbReference type="AlphaFoldDB" id="A0A0D2NTE9"/>
<dbReference type="GO" id="GO:0030691">
    <property type="term" value="C:Noc2p-Noc3p complex"/>
    <property type="evidence" value="ECO:0007669"/>
    <property type="project" value="TreeGrafter"/>
</dbReference>
<name>A0A0D2NTE9_HYPSF</name>
<dbReference type="EMBL" id="KN817552">
    <property type="protein sequence ID" value="KJA22129.1"/>
    <property type="molecule type" value="Genomic_DNA"/>
</dbReference>
<evidence type="ECO:0008006" key="7">
    <source>
        <dbReference type="Google" id="ProtNLM"/>
    </source>
</evidence>
<dbReference type="GO" id="GO:0030690">
    <property type="term" value="C:Noc1p-Noc2p complex"/>
    <property type="evidence" value="ECO:0007669"/>
    <property type="project" value="TreeGrafter"/>
</dbReference>
<dbReference type="OMA" id="GCLRYYL"/>
<dbReference type="OrthoDB" id="10266662at2759"/>
<feature type="compositionally biased region" description="Acidic residues" evidence="4">
    <location>
        <begin position="83"/>
        <end position="125"/>
    </location>
</feature>
<sequence length="703" mass="79277">MGKATKATKKYVASGQLKKAIQARHKKQQITKKIQARRGNKDSKGKGRGSAADGDDNDDEEEAQNPGKGSKQMTVDSFLNGDFMDESDEEGSAADMGGSDDDEDNDVEGDEEMSDDDGSFASVDDLDELDGENHILELSKLAEKDPEFYKYLQENDQDLLNFKTDALPGADSSDEEEDEEHVEMEEEEEQVPLLTKDHLRQWSKLLLQQRSLRALRKLLIAFRSAAHMNEDGQVLAWSIDSASVYSKLVTTALRYTPMVLEHHVPYKTLANGKFKAPTQNQKFKTLQKLILSHFHNVTHILSQLTDEDTLRLALSESAKLVPYIISSRKAVKAYLKKCLDLWSSGSDSIRMAAFLSIRKLAASTDESIIDSILKSTYLSLIRCSKSTSAHTLPSINLMKNSASELFCLDHATAYQHAFGYIRQLAIHLRNSMKIKSKESFKHVYNWQFAHCVDFWCIVLARACDVDSEKANRKESELRSLIYPLVQVCIGAIKLVPNSRSHPFHLQIIRSLLHLTKHTQTYIPISTHLVPILVACLVPSARPKSSTLRPLDFDVNIRVPQQYVKTRVLSEVLTEETVFLLAEWLASAPVHGSIAFPEIVVPITILLRKSVKNAKTGSAKEGALVKVFVERVEESAKWIEQKRKGVQFAPGKLRAVHDWEDELKAKLEDSPLGKYVKVQRKIREKRRKLVEKARQGEDEILEED</sequence>
<evidence type="ECO:0000256" key="1">
    <source>
        <dbReference type="ARBA" id="ARBA00004123"/>
    </source>
</evidence>
<dbReference type="GO" id="GO:0005654">
    <property type="term" value="C:nucleoplasm"/>
    <property type="evidence" value="ECO:0007669"/>
    <property type="project" value="TreeGrafter"/>
</dbReference>